<dbReference type="KEGG" id="vg:37616914"/>
<feature type="coiled-coil region" evidence="1">
    <location>
        <begin position="287"/>
        <end position="314"/>
    </location>
</feature>
<name>A0A1D8QL69_GVTN</name>
<proteinExistence type="predicted"/>
<feature type="region of interest" description="Disordered" evidence="2">
    <location>
        <begin position="1194"/>
        <end position="1213"/>
    </location>
</feature>
<reference evidence="3 4" key="1">
    <citation type="submission" date="2016-02" db="EMBL/GenBank/DDBJ databases">
        <title>Genome sequence of a new Betabaculovirus TnGV isolated from the cabagge looper Trichoplusia ni (Lepidoptera: Noctuidae).</title>
        <authorList>
            <person name="Del Rincon-Castro M.C."/>
            <person name="Bivian-Hernandez Mdl.A."/>
            <person name="Lopez-Tlacomulco J.J."/>
            <person name="Ibarra J.E."/>
        </authorList>
    </citation>
    <scope>NUCLEOTIDE SEQUENCE [LARGE SCALE GENOMIC DNA]</scope>
    <source>
        <strain evidence="3">LBIV-12</strain>
    </source>
</reference>
<evidence type="ECO:0000313" key="3">
    <source>
        <dbReference type="EMBL" id="AOW41378.1"/>
    </source>
</evidence>
<feature type="compositionally biased region" description="Acidic residues" evidence="2">
    <location>
        <begin position="1194"/>
        <end position="1206"/>
    </location>
</feature>
<keyword evidence="1" id="KW-0175">Coiled coil</keyword>
<feature type="compositionally biased region" description="Low complexity" evidence="2">
    <location>
        <begin position="798"/>
        <end position="823"/>
    </location>
</feature>
<dbReference type="EMBL" id="KU752557">
    <property type="protein sequence ID" value="AOW41378.1"/>
    <property type="molecule type" value="Genomic_DNA"/>
</dbReference>
<protein>
    <submittedName>
        <fullName evidence="3">Uncharacterized protein</fullName>
    </submittedName>
</protein>
<dbReference type="PANTHER" id="PTHR45615:SF80">
    <property type="entry name" value="GRIP DOMAIN-CONTAINING PROTEIN"/>
    <property type="match status" value="1"/>
</dbReference>
<dbReference type="RefSeq" id="YP_009506109.1">
    <property type="nucleotide sequence ID" value="NC_038375.1"/>
</dbReference>
<feature type="coiled-coil region" evidence="1">
    <location>
        <begin position="1092"/>
        <end position="1134"/>
    </location>
</feature>
<sequence>MNRSIATWIKERNVCVDKEQRLRNLILVYGNYTNSDIQNIDTETLLVRVLKKINEQTIEYKSGGDISTTITKDYKNYVVTDELGNFTLVNNNPPPAKRPTPEALKVLLNNKPSYGNPETVRNYLNQVTRLLAELDSRTAPVQTELSIIATNYGSASSVSANFDQVTRERDRLLVQLKECQKQNTTLLEQYNEVRLQNGALQSRCESLQTELDNALSRPGVIVDETIVDTTSTNTKLTNTTSTNTTTNAYMNADSATIATQTDTIREDLTRNIAEQQLFEPNDTDRELRDCQQRLALLQNELLNANQNLLTASSKVMSLQQLLMESKGKNDQTQNSLEQQLTIVIQLQDENLRLQTDISELKSVNNYQATTISDLKQKLVTCEQTVSDYKTSYENMITEMDMDVVNIKQELAKDYLTETTRNQLQGYIRSQQVALAEANALNTQLRSELQECLDSNNSENLLEQIRSLTDNKTKLLQQIAVLTDNISKIERNLDSTTQELEHTMVTKNNEISGLRNQLNECRADLDDCNDKLDKEQQLVPLQYNESLCSQEFSYLFNSHKMFQVVKAFVEHIMTSINVPEQYVNDWLSHEILTKQMMDEAKDIILDTIIRICYPASEPISTDIVAETESIAQPVTNIENVDNDIRDRSPIRFREDGPNIREVSPVKEETIIEISPVIEQIIRESSPTIEDIAIFRDNSPARESGPIARDRSPIRIVPNTSRRTPKYKMVIEDVAIENVTNDYVVAAPIDINVTDAIEVDEAQSLFNKRKLESPQVSPKKRNKPTERTKKPVRRRVALQPARPSAPEASPSTSTAPDATPSTSDSRNSRLPNYVTKTTITTKPAPPKLITISGTANDVRHMTELLKFYMALYLNYVKLATNTEIYIQYVDNVKRWLSVLKYYCKNLPDLRKPTDLTVLTFETNLPSGTVTNAQIRFMTDATYDALNTLAVLSSNISATEAFINELTEYDKKIRADHCSPDLPQLPALPDNLVPVENLRLNKESEVARWYSSRLNSNQPRENLLKTRESTLAYVDILEQRYGGSSRNRLSQEELDWYENASSNITFLERPKPQKSFKLKPRPVDLSVFNITGSDKKRLKQIKSILEESNRALTDEQIKNLEYMYNELEAKVRSAKKRSRKKTKPAVVVEIDEDVNPNDIITVDLDLNDDARLLEEQNVPEMLQQLNDQQVREYIDKDLEEDNVDDEEESIASSTRK</sequence>
<feature type="coiled-coil region" evidence="1">
    <location>
        <begin position="162"/>
        <end position="217"/>
    </location>
</feature>
<evidence type="ECO:0000256" key="2">
    <source>
        <dbReference type="SAM" id="MobiDB-lite"/>
    </source>
</evidence>
<accession>A0A1D8QL69</accession>
<feature type="coiled-coil region" evidence="1">
    <location>
        <begin position="434"/>
        <end position="537"/>
    </location>
</feature>
<keyword evidence="4" id="KW-1185">Reference proteome</keyword>
<dbReference type="Proteomes" id="UP000232707">
    <property type="component" value="Segment"/>
</dbReference>
<organism evidence="3 4">
    <name type="scientific">Trichoplusia ni granulovirus LBIV-12</name>
    <dbReference type="NCBI Taxonomy" id="1916701"/>
    <lineage>
        <taxon>Viruses</taxon>
        <taxon>Viruses incertae sedis</taxon>
        <taxon>Naldaviricetes</taxon>
        <taxon>Lefavirales</taxon>
        <taxon>Baculoviridae</taxon>
        <taxon>Betabaculovirus</taxon>
        <taxon>Betabaculovirus trini</taxon>
    </lineage>
</organism>
<dbReference type="PANTHER" id="PTHR45615">
    <property type="entry name" value="MYOSIN HEAVY CHAIN, NON-MUSCLE"/>
    <property type="match status" value="1"/>
</dbReference>
<dbReference type="GeneID" id="37616914"/>
<evidence type="ECO:0000256" key="1">
    <source>
        <dbReference type="SAM" id="Coils"/>
    </source>
</evidence>
<evidence type="ECO:0000313" key="4">
    <source>
        <dbReference type="Proteomes" id="UP000232707"/>
    </source>
</evidence>
<feature type="region of interest" description="Disordered" evidence="2">
    <location>
        <begin position="767"/>
        <end position="832"/>
    </location>
</feature>